<feature type="domain" description="BCAS3" evidence="3">
    <location>
        <begin position="652"/>
        <end position="789"/>
    </location>
</feature>
<dbReference type="Pfam" id="PF12490">
    <property type="entry name" value="BCAS3"/>
    <property type="match status" value="1"/>
</dbReference>
<dbReference type="PANTHER" id="PTHR13268:SF0">
    <property type="entry name" value="BCAS3 MICROTUBULE ASSOCIATED CELL MIGRATION FACTOR"/>
    <property type="match status" value="1"/>
</dbReference>
<dbReference type="Pfam" id="PF21034">
    <property type="entry name" value="BCAS3_WD40"/>
    <property type="match status" value="1"/>
</dbReference>
<dbReference type="Gene3D" id="2.130.10.10">
    <property type="entry name" value="YVTN repeat-like/Quinoprotein amine dehydrogenase"/>
    <property type="match status" value="1"/>
</dbReference>
<protein>
    <submittedName>
        <fullName evidence="5">Uncharacterized protein</fullName>
    </submittedName>
</protein>
<dbReference type="SUPFAM" id="SSF50978">
    <property type="entry name" value="WD40 repeat-like"/>
    <property type="match status" value="1"/>
</dbReference>
<evidence type="ECO:0000259" key="4">
    <source>
        <dbReference type="Pfam" id="PF21034"/>
    </source>
</evidence>
<proteinExistence type="predicted"/>
<gene>
    <name evidence="5" type="ORF">DH2020_001598</name>
</gene>
<dbReference type="InterPro" id="IPR045142">
    <property type="entry name" value="BCAS3-like"/>
</dbReference>
<feature type="region of interest" description="Disordered" evidence="2">
    <location>
        <begin position="961"/>
        <end position="1008"/>
    </location>
</feature>
<dbReference type="InterPro" id="IPR022175">
    <property type="entry name" value="BCAS3_dom"/>
</dbReference>
<reference evidence="5 6" key="1">
    <citation type="journal article" date="2021" name="Comput. Struct. Biotechnol. J.">
        <title>De novo genome assembly of the potent medicinal plant Rehmannia glutinosa using nanopore technology.</title>
        <authorList>
            <person name="Ma L."/>
            <person name="Dong C."/>
            <person name="Song C."/>
            <person name="Wang X."/>
            <person name="Zheng X."/>
            <person name="Niu Y."/>
            <person name="Chen S."/>
            <person name="Feng W."/>
        </authorList>
    </citation>
    <scope>NUCLEOTIDE SEQUENCE [LARGE SCALE GENOMIC DNA]</scope>
    <source>
        <strain evidence="5">DH-2019</strain>
    </source>
</reference>
<evidence type="ECO:0000259" key="3">
    <source>
        <dbReference type="Pfam" id="PF12490"/>
    </source>
</evidence>
<dbReference type="EMBL" id="JABTTQ020000001">
    <property type="protein sequence ID" value="KAK6164734.1"/>
    <property type="molecule type" value="Genomic_DNA"/>
</dbReference>
<comment type="subcellular location">
    <subcellularLocation>
        <location evidence="1">Preautophagosomal structure</location>
    </subcellularLocation>
</comment>
<dbReference type="InterPro" id="IPR048382">
    <property type="entry name" value="BCAS3_WD40"/>
</dbReference>
<dbReference type="SMART" id="SM00320">
    <property type="entry name" value="WD40"/>
    <property type="match status" value="2"/>
</dbReference>
<feature type="domain" description="BCAS3 WD40" evidence="4">
    <location>
        <begin position="123"/>
        <end position="515"/>
    </location>
</feature>
<organism evidence="5 6">
    <name type="scientific">Rehmannia glutinosa</name>
    <name type="common">Chinese foxglove</name>
    <dbReference type="NCBI Taxonomy" id="99300"/>
    <lineage>
        <taxon>Eukaryota</taxon>
        <taxon>Viridiplantae</taxon>
        <taxon>Streptophyta</taxon>
        <taxon>Embryophyta</taxon>
        <taxon>Tracheophyta</taxon>
        <taxon>Spermatophyta</taxon>
        <taxon>Magnoliopsida</taxon>
        <taxon>eudicotyledons</taxon>
        <taxon>Gunneridae</taxon>
        <taxon>Pentapetalae</taxon>
        <taxon>asterids</taxon>
        <taxon>lamiids</taxon>
        <taxon>Lamiales</taxon>
        <taxon>Orobanchaceae</taxon>
        <taxon>Rehmannieae</taxon>
        <taxon>Rehmannia</taxon>
    </lineage>
</organism>
<evidence type="ECO:0000313" key="5">
    <source>
        <dbReference type="EMBL" id="KAK6164734.1"/>
    </source>
</evidence>
<dbReference type="Proteomes" id="UP001318860">
    <property type="component" value="Unassembled WGS sequence"/>
</dbReference>
<feature type="compositionally biased region" description="Low complexity" evidence="2">
    <location>
        <begin position="832"/>
        <end position="846"/>
    </location>
</feature>
<evidence type="ECO:0000313" key="6">
    <source>
        <dbReference type="Proteomes" id="UP001318860"/>
    </source>
</evidence>
<evidence type="ECO:0000256" key="2">
    <source>
        <dbReference type="SAM" id="MobiDB-lite"/>
    </source>
</evidence>
<dbReference type="InterPro" id="IPR036322">
    <property type="entry name" value="WD40_repeat_dom_sf"/>
</dbReference>
<dbReference type="InterPro" id="IPR015943">
    <property type="entry name" value="WD40/YVTN_repeat-like_dom_sf"/>
</dbReference>
<evidence type="ECO:0000256" key="1">
    <source>
        <dbReference type="ARBA" id="ARBA00004329"/>
    </source>
</evidence>
<sequence length="1008" mass="110032">MIDRSTTDTSDCAAVHDGGGVESDLTGGGWERLRLKEVTAVRSAGASVAASISSSGDDRKEQVEISDFFLIAYRLSERRHLDDNEAINRGLWPTRGLSDALITMVLWAGFDKLELSPSAFRHVLLLGYLKGFQVFDVEDASGLSELVSRRDGPVTFLQMLPCPANCDATRKYKSSHPMLVVVGGNEDERLASFQYTGQAPARYCSAESSFGSSFDPPTAVRFYSMKSNEYVKVIDFKSAVLMVRCSPRVVAIGLEEQVYCFDTLTLEKKFIVVTYPVPRVGDQGGFGINTGYGPMAVGPRWLAYPPNRPFLLNTGRVSPKSLASSVSPSTSPGSGSAMARYAVESSKHLAAGLFTLGDMGYKKLSKYYPELLPDSPSSPGWKAGKLAASEPENAGVIAVKDLVSSEVISQFRAHTSPISALCFDPSGTLLVTASIHGNNINIFRITPSHKCGGTGSGDWSTSYVHLYKLYRGITSAVIQDICFSHYSQWIAIVSSRGTCHIFVLSPFGGDDGFQTLHTHGQGTSLFLASTPPWWSTTSFTINEQHSLPPPTCTLSVVTRIKCSDSGLLNSVSNAAASMVGKLWVPSGAVAAIFHNTNSTGSLDVKSNGSSLEHILVYTPSGFVVQHEIVSSMGLEMSESRTEYLSAPQANPQNEELRMKVEPMQWWDVCRRLDNMEREECISGSVFDGLNDPEIDNESKMVFQENGIAGEKKLVKANLLKSPERSQWYLSNAEVQINSSRLPIWLKSKVHFHVMEPPTAECYSDGEFEIEMASSHEIEIRHKDLLPVFDSFPRARSGWIDRSIPSEGRNSSAASSICQAREKTNEASIICHSKPPSFSSTESSEGGSSRRMENLLDLEHMSIDRSPVLLVSHAANDLNAGRDESTNLKVSLMDQRSKPIIMPLPSKNNNYVVDNATISRSSSSGNEIPSLNVDSADSAVPSKTEKTVDFAQLFKEGYCNKPEYPEVATDEMDTGGNNSHEEEKPEEEEGWIGGMFDFSEEGRLVASSA</sequence>
<keyword evidence="6" id="KW-1185">Reference proteome</keyword>
<comment type="caution">
    <text evidence="5">The sequence shown here is derived from an EMBL/GenBank/DDBJ whole genome shotgun (WGS) entry which is preliminary data.</text>
</comment>
<name>A0ABR0XZX6_REHGL</name>
<dbReference type="PANTHER" id="PTHR13268">
    <property type="entry name" value="BREAST CARCINOMA AMPLIFIED SEQUENCE 3"/>
    <property type="match status" value="1"/>
</dbReference>
<accession>A0ABR0XZX6</accession>
<dbReference type="InterPro" id="IPR001680">
    <property type="entry name" value="WD40_rpt"/>
</dbReference>
<feature type="region of interest" description="Disordered" evidence="2">
    <location>
        <begin position="830"/>
        <end position="849"/>
    </location>
</feature>